<feature type="binding site" evidence="7">
    <location>
        <position position="389"/>
    </location>
    <ligand>
        <name>ATP</name>
        <dbReference type="ChEBI" id="CHEBI:30616"/>
    </ligand>
</feature>
<keyword evidence="3 7" id="KW-0436">Ligase</keyword>
<feature type="binding site" evidence="7">
    <location>
        <position position="504"/>
    </location>
    <ligand>
        <name>deamido-NAD(+)</name>
        <dbReference type="ChEBI" id="CHEBI:58437"/>
        <note>ligand shared between two neighboring subunits</note>
    </ligand>
</feature>
<proteinExistence type="inferred from homology"/>
<evidence type="ECO:0000256" key="3">
    <source>
        <dbReference type="ARBA" id="ARBA00022598"/>
    </source>
</evidence>
<dbReference type="PANTHER" id="PTHR23090">
    <property type="entry name" value="NH 3 /GLUTAMINE-DEPENDENT NAD + SYNTHETASE"/>
    <property type="match status" value="1"/>
</dbReference>
<comment type="similarity">
    <text evidence="2 7 8">In the C-terminal section; belongs to the NAD synthetase family.</text>
</comment>
<evidence type="ECO:0000259" key="10">
    <source>
        <dbReference type="PROSITE" id="PS50263"/>
    </source>
</evidence>
<name>A0ABW3GGM5_9PROT</name>
<feature type="binding site" evidence="7">
    <location>
        <position position="177"/>
    </location>
    <ligand>
        <name>L-glutamine</name>
        <dbReference type="ChEBI" id="CHEBI:58359"/>
    </ligand>
</feature>
<keyword evidence="12" id="KW-1185">Reference proteome</keyword>
<dbReference type="Gene3D" id="3.40.50.620">
    <property type="entry name" value="HUPs"/>
    <property type="match status" value="1"/>
</dbReference>
<keyword evidence="4 7" id="KW-0547">Nucleotide-binding</keyword>
<evidence type="ECO:0000256" key="5">
    <source>
        <dbReference type="ARBA" id="ARBA00022840"/>
    </source>
</evidence>
<gene>
    <name evidence="7" type="primary">nadE</name>
    <name evidence="11" type="ORF">ACFQ1T_07225</name>
</gene>
<accession>A0ABW3GGM5</accession>
<dbReference type="NCBIfam" id="NF010588">
    <property type="entry name" value="PRK13981.1"/>
    <property type="match status" value="1"/>
</dbReference>
<feature type="binding site" evidence="7">
    <location>
        <position position="365"/>
    </location>
    <ligand>
        <name>deamido-NAD(+)</name>
        <dbReference type="ChEBI" id="CHEBI:58437"/>
        <note>ligand shared between two neighboring subunits</note>
    </ligand>
</feature>
<comment type="caution">
    <text evidence="7">Lacks conserved residue(s) required for the propagation of feature annotation.</text>
</comment>
<dbReference type="PROSITE" id="PS50263">
    <property type="entry name" value="CN_HYDROLASE"/>
    <property type="match status" value="1"/>
</dbReference>
<evidence type="ECO:0000313" key="11">
    <source>
        <dbReference type="EMBL" id="MFD0929568.1"/>
    </source>
</evidence>
<comment type="pathway">
    <text evidence="1 7 8">Cofactor biosynthesis; NAD(+) biosynthesis; NAD(+) from deamido-NAD(+) (L-Gln route): step 1/1.</text>
</comment>
<dbReference type="SUPFAM" id="SSF52402">
    <property type="entry name" value="Adenine nucleotide alpha hydrolases-like"/>
    <property type="match status" value="1"/>
</dbReference>
<comment type="function">
    <text evidence="7">Catalyzes the ATP-dependent amidation of deamido-NAD to form NAD. Uses L-glutamine as a nitrogen source.</text>
</comment>
<evidence type="ECO:0000256" key="1">
    <source>
        <dbReference type="ARBA" id="ARBA00005188"/>
    </source>
</evidence>
<comment type="similarity">
    <text evidence="9">Belongs to the NAD synthetase family.</text>
</comment>
<dbReference type="Gene3D" id="3.60.110.10">
    <property type="entry name" value="Carbon-nitrogen hydrolase"/>
    <property type="match status" value="1"/>
</dbReference>
<dbReference type="PANTHER" id="PTHR23090:SF9">
    <property type="entry name" value="GLUTAMINE-DEPENDENT NAD(+) SYNTHETASE"/>
    <property type="match status" value="1"/>
</dbReference>
<comment type="caution">
    <text evidence="11">The sequence shown here is derived from an EMBL/GenBank/DDBJ whole genome shotgun (WGS) entry which is preliminary data.</text>
</comment>
<evidence type="ECO:0000256" key="7">
    <source>
        <dbReference type="HAMAP-Rule" id="MF_02090"/>
    </source>
</evidence>
<dbReference type="InterPro" id="IPR036526">
    <property type="entry name" value="C-N_Hydrolase_sf"/>
</dbReference>
<dbReference type="CDD" id="cd00553">
    <property type="entry name" value="NAD_synthase"/>
    <property type="match status" value="1"/>
</dbReference>
<evidence type="ECO:0000256" key="9">
    <source>
        <dbReference type="RuleBase" id="RU003811"/>
    </source>
</evidence>
<dbReference type="InterPro" id="IPR022310">
    <property type="entry name" value="NAD/GMP_synthase"/>
</dbReference>
<keyword evidence="6 7" id="KW-0520">NAD</keyword>
<dbReference type="PIRSF" id="PIRSF006630">
    <property type="entry name" value="NADS_GAT"/>
    <property type="match status" value="1"/>
</dbReference>
<dbReference type="InterPro" id="IPR003010">
    <property type="entry name" value="C-N_Hydrolase"/>
</dbReference>
<comment type="catalytic activity">
    <reaction evidence="7 8">
        <text>deamido-NAD(+) + L-glutamine + ATP + H2O = L-glutamate + AMP + diphosphate + NAD(+) + H(+)</text>
        <dbReference type="Rhea" id="RHEA:24384"/>
        <dbReference type="ChEBI" id="CHEBI:15377"/>
        <dbReference type="ChEBI" id="CHEBI:15378"/>
        <dbReference type="ChEBI" id="CHEBI:29985"/>
        <dbReference type="ChEBI" id="CHEBI:30616"/>
        <dbReference type="ChEBI" id="CHEBI:33019"/>
        <dbReference type="ChEBI" id="CHEBI:57540"/>
        <dbReference type="ChEBI" id="CHEBI:58359"/>
        <dbReference type="ChEBI" id="CHEBI:58437"/>
        <dbReference type="ChEBI" id="CHEBI:456215"/>
        <dbReference type="EC" id="6.3.5.1"/>
    </reaction>
</comment>
<feature type="binding site" evidence="7">
    <location>
        <position position="171"/>
    </location>
    <ligand>
        <name>L-glutamine</name>
        <dbReference type="ChEBI" id="CHEBI:58359"/>
    </ligand>
</feature>
<feature type="binding site" evidence="7">
    <location>
        <position position="394"/>
    </location>
    <ligand>
        <name>deamido-NAD(+)</name>
        <dbReference type="ChEBI" id="CHEBI:58437"/>
        <note>ligand shared between two neighboring subunits</note>
    </ligand>
</feature>
<dbReference type="RefSeq" id="WP_379075245.1">
    <property type="nucleotide sequence ID" value="NZ_JBHTJW010000002.1"/>
</dbReference>
<keyword evidence="5 7" id="KW-0067">ATP-binding</keyword>
<sequence length="533" mass="58966">MKLAIAQMNCMVGAMQQNAEHILAQAEEAYRAGARLLLTPELALCGYPPEDLLFRQDFYHANTQALNWLVQRLPHDMAVIVGHPDEVAGKRYNAASVIHTGRIQATYHKHHLPNYSVFDEERYFEAGQLPVVFEWHGVRYGVLICADSWESGPALQALQASAQVLLTINASPYHLHKQQTRYQVLRDRIRETGLPMVYANMVGGQDELVFDGASFSMNRLGELVQELPMFEAGLAYLTIDGTTPLATDITAPLSTESAVYKALVLGLRDYVNKNKFPGVVLGLSGGIDSALTLAIAVDALGKTRVKAVMMPSEFTAGISVADAAEMAQLVEVEYSVLPIKPLFEGFCATLSEEFSGKSFDTTEENLQARIRGMLLMAISNKFGSLVLTTGNKSETAVGYSTLYGDMAGGFALIKDVPKTLVYKLATYRNGLSRVIPERIITRAPSAELRENQTDQDSLPPYEVLDAIMEAYVEKDLSIARIIEMGYTASDVQRVTRLIDRNEYKRRQAAVGVRITERGFGKDRRYPITCNLSF</sequence>
<feature type="binding site" evidence="7">
    <location>
        <position position="115"/>
    </location>
    <ligand>
        <name>L-glutamine</name>
        <dbReference type="ChEBI" id="CHEBI:58359"/>
    </ligand>
</feature>
<feature type="active site" description="For glutaminase activity" evidence="7">
    <location>
        <position position="109"/>
    </location>
</feature>
<feature type="domain" description="CN hydrolase" evidence="10">
    <location>
        <begin position="1"/>
        <end position="241"/>
    </location>
</feature>
<dbReference type="InterPro" id="IPR003694">
    <property type="entry name" value="NAD_synthase"/>
</dbReference>
<evidence type="ECO:0000256" key="4">
    <source>
        <dbReference type="ARBA" id="ARBA00022741"/>
    </source>
</evidence>
<dbReference type="EMBL" id="JBHTJW010000002">
    <property type="protein sequence ID" value="MFD0929568.1"/>
    <property type="molecule type" value="Genomic_DNA"/>
</dbReference>
<dbReference type="Proteomes" id="UP001597106">
    <property type="component" value="Unassembled WGS sequence"/>
</dbReference>
<dbReference type="InterPro" id="IPR014729">
    <property type="entry name" value="Rossmann-like_a/b/a_fold"/>
</dbReference>
<dbReference type="CDD" id="cd07570">
    <property type="entry name" value="GAT_Gln-NAD-synth"/>
    <property type="match status" value="1"/>
</dbReference>
<dbReference type="HAMAP" id="MF_02090">
    <property type="entry name" value="NadE_glutamine_dep"/>
    <property type="match status" value="1"/>
</dbReference>
<evidence type="ECO:0000256" key="6">
    <source>
        <dbReference type="ARBA" id="ARBA00023027"/>
    </source>
</evidence>
<evidence type="ECO:0000256" key="8">
    <source>
        <dbReference type="PIRNR" id="PIRNR006630"/>
    </source>
</evidence>
<protein>
    <recommendedName>
        <fullName evidence="7 8">Glutamine-dependent NAD(+) synthetase</fullName>
        <ecNumber evidence="7 8">6.3.5.1</ecNumber>
    </recommendedName>
    <alternativeName>
        <fullName evidence="7 8">NAD(+) synthase [glutamine-hydrolyzing]</fullName>
    </alternativeName>
</protein>
<reference evidence="12" key="1">
    <citation type="journal article" date="2019" name="Int. J. Syst. Evol. Microbiol.">
        <title>The Global Catalogue of Microorganisms (GCM) 10K type strain sequencing project: providing services to taxonomists for standard genome sequencing and annotation.</title>
        <authorList>
            <consortium name="The Broad Institute Genomics Platform"/>
            <consortium name="The Broad Institute Genome Sequencing Center for Infectious Disease"/>
            <person name="Wu L."/>
            <person name="Ma J."/>
        </authorList>
    </citation>
    <scope>NUCLEOTIDE SEQUENCE [LARGE SCALE GENOMIC DNA]</scope>
    <source>
        <strain evidence="12">CCUG 59685</strain>
    </source>
</reference>
<dbReference type="NCBIfam" id="TIGR00552">
    <property type="entry name" value="nadE"/>
    <property type="match status" value="1"/>
</dbReference>
<feature type="active site" description="Nucleophile; for glutaminase activity" evidence="7">
    <location>
        <position position="145"/>
    </location>
</feature>
<evidence type="ECO:0000313" key="12">
    <source>
        <dbReference type="Proteomes" id="UP001597106"/>
    </source>
</evidence>
<dbReference type="Pfam" id="PF02540">
    <property type="entry name" value="NAD_synthase"/>
    <property type="match status" value="1"/>
</dbReference>
<dbReference type="EC" id="6.3.5.1" evidence="7 8"/>
<feature type="active site" description="Proton acceptor; for glutaminase activity" evidence="7">
    <location>
        <position position="41"/>
    </location>
</feature>
<dbReference type="Pfam" id="PF00795">
    <property type="entry name" value="CN_hydrolase"/>
    <property type="match status" value="1"/>
</dbReference>
<feature type="binding site" evidence="7">
    <location>
        <begin position="282"/>
        <end position="289"/>
    </location>
    <ligand>
        <name>ATP</name>
        <dbReference type="ChEBI" id="CHEBI:30616"/>
    </ligand>
</feature>
<dbReference type="InterPro" id="IPR014445">
    <property type="entry name" value="Gln-dep_NAD_synthase"/>
</dbReference>
<dbReference type="GO" id="GO:0003952">
    <property type="term" value="F:NAD+ synthase (glutamine-hydrolyzing) activity"/>
    <property type="evidence" value="ECO:0007669"/>
    <property type="project" value="UniProtKB-EC"/>
</dbReference>
<organism evidence="11 12">
    <name type="scientific">Methylophilus glucosoxydans</name>
    <dbReference type="NCBI Taxonomy" id="752553"/>
    <lineage>
        <taxon>Bacteria</taxon>
        <taxon>Pseudomonadati</taxon>
        <taxon>Pseudomonadota</taxon>
        <taxon>Betaproteobacteria</taxon>
        <taxon>Nitrosomonadales</taxon>
        <taxon>Methylophilaceae</taxon>
        <taxon>Methylophilus</taxon>
    </lineage>
</organism>
<dbReference type="SUPFAM" id="SSF56317">
    <property type="entry name" value="Carbon-nitrogen hydrolase"/>
    <property type="match status" value="1"/>
</dbReference>
<evidence type="ECO:0000256" key="2">
    <source>
        <dbReference type="ARBA" id="ARBA00007145"/>
    </source>
</evidence>